<sequence>MKPNRLSNSPNSRVPVFATLTTHTFLALRRDSAMTRSKESILKSVAQTACGLLALAAIGTTGCHQHLVSSAAHAVPAHRLDPELFACSREALGPLPYATLGQPKPAAHRIGAGDTLSVYVFGVFPPNEDETPVQQRTQAVNQRYYPPRGSVVAPATGLPIQVDADGSITLPIIGRLDVNGLTMAETIERITSRLVEEEVVQEGKERVTVDLLIPRVKRVVVLREDTPNTAVALVSPQAVDEIHRGSGEVIDLPIYENDVLHALASTGGLPGTDAARELYVIRASAGLNNSFISGGQLQSIVSGGEGGQCNAGVIRIPLAGCPCDNLPFTQEDVILEEGDVVFIPRRNEYFISGGLLPGGRVPLPRDQDVDVIEAIALASGSAGGPLGRDGSVLAGGTPGYLREPSRVLILRTLPDGRQMTIRCDLDRAMKDPKERIRILPDDVVMLQQKPGGAFFNGFLNYFSGDSILVAFTRE</sequence>
<keyword evidence="4" id="KW-1185">Reference proteome</keyword>
<keyword evidence="1" id="KW-0732">Signal</keyword>
<evidence type="ECO:0000313" key="4">
    <source>
        <dbReference type="Proteomes" id="UP000001025"/>
    </source>
</evidence>
<dbReference type="eggNOG" id="COG1596">
    <property type="taxonomic scope" value="Bacteria"/>
</dbReference>
<dbReference type="EMBL" id="BX294151">
    <property type="protein sequence ID" value="CAD78866.1"/>
    <property type="molecule type" value="Genomic_DNA"/>
</dbReference>
<dbReference type="InterPro" id="IPR049712">
    <property type="entry name" value="Poly_export"/>
</dbReference>
<dbReference type="InParanoid" id="Q7UF17"/>
<dbReference type="Gene3D" id="3.30.1950.10">
    <property type="entry name" value="wza like domain"/>
    <property type="match status" value="1"/>
</dbReference>
<protein>
    <submittedName>
        <fullName evidence="3">Similar to polysaccharide biosynthesis protein</fullName>
    </submittedName>
</protein>
<organism evidence="3 4">
    <name type="scientific">Rhodopirellula baltica (strain DSM 10527 / NCIMB 13988 / SH1)</name>
    <dbReference type="NCBI Taxonomy" id="243090"/>
    <lineage>
        <taxon>Bacteria</taxon>
        <taxon>Pseudomonadati</taxon>
        <taxon>Planctomycetota</taxon>
        <taxon>Planctomycetia</taxon>
        <taxon>Pirellulales</taxon>
        <taxon>Pirellulaceae</taxon>
        <taxon>Rhodopirellula</taxon>
    </lineage>
</organism>
<dbReference type="STRING" id="243090.RB10404"/>
<dbReference type="Pfam" id="PF02563">
    <property type="entry name" value="Poly_export"/>
    <property type="match status" value="1"/>
</dbReference>
<reference evidence="3 4" key="1">
    <citation type="journal article" date="2003" name="Proc. Natl. Acad. Sci. U.S.A.">
        <title>Complete genome sequence of the marine planctomycete Pirellula sp. strain 1.</title>
        <authorList>
            <person name="Gloeckner F.O."/>
            <person name="Kube M."/>
            <person name="Bauer M."/>
            <person name="Teeling H."/>
            <person name="Lombardot T."/>
            <person name="Ludwig W."/>
            <person name="Gade D."/>
            <person name="Beck A."/>
            <person name="Borzym K."/>
            <person name="Heitmann K."/>
            <person name="Rabus R."/>
            <person name="Schlesner H."/>
            <person name="Amann R."/>
            <person name="Reinhardt R."/>
        </authorList>
    </citation>
    <scope>NUCLEOTIDE SEQUENCE [LARGE SCALE GENOMIC DNA]</scope>
    <source>
        <strain evidence="4">DSM 10527 / NCIMB 13988 / SH1</strain>
    </source>
</reference>
<dbReference type="InterPro" id="IPR003715">
    <property type="entry name" value="Poly_export_N"/>
</dbReference>
<name>Q7UF17_RHOBA</name>
<evidence type="ECO:0000313" key="3">
    <source>
        <dbReference type="EMBL" id="CAD78866.1"/>
    </source>
</evidence>
<dbReference type="PANTHER" id="PTHR33619:SF3">
    <property type="entry name" value="POLYSACCHARIDE EXPORT PROTEIN GFCE-RELATED"/>
    <property type="match status" value="1"/>
</dbReference>
<dbReference type="AlphaFoldDB" id="Q7UF17"/>
<feature type="domain" description="Polysaccharide export protein N-terminal" evidence="2">
    <location>
        <begin position="103"/>
        <end position="207"/>
    </location>
</feature>
<evidence type="ECO:0000259" key="2">
    <source>
        <dbReference type="Pfam" id="PF02563"/>
    </source>
</evidence>
<dbReference type="KEGG" id="rba:RB10404"/>
<dbReference type="Proteomes" id="UP000001025">
    <property type="component" value="Chromosome"/>
</dbReference>
<gene>
    <name evidence="3" type="ordered locus">RB10404</name>
</gene>
<evidence type="ECO:0000256" key="1">
    <source>
        <dbReference type="ARBA" id="ARBA00022729"/>
    </source>
</evidence>
<dbReference type="EnsemblBacteria" id="CAD78866">
    <property type="protein sequence ID" value="CAD78866"/>
    <property type="gene ID" value="RB10404"/>
</dbReference>
<accession>Q7UF17</accession>
<dbReference type="OrthoDB" id="233929at2"/>
<dbReference type="PANTHER" id="PTHR33619">
    <property type="entry name" value="POLYSACCHARIDE EXPORT PROTEIN GFCE-RELATED"/>
    <property type="match status" value="1"/>
</dbReference>
<dbReference type="HOGENOM" id="CLU_576015_0_0_0"/>
<dbReference type="PATRIC" id="fig|243090.15.peg.5034"/>
<dbReference type="GO" id="GO:0015159">
    <property type="term" value="F:polysaccharide transmembrane transporter activity"/>
    <property type="evidence" value="ECO:0000318"/>
    <property type="project" value="GO_Central"/>
</dbReference>
<proteinExistence type="predicted"/>